<dbReference type="CDD" id="cd02440">
    <property type="entry name" value="AdoMet_MTases"/>
    <property type="match status" value="1"/>
</dbReference>
<keyword evidence="12" id="KW-1185">Reference proteome</keyword>
<comment type="similarity">
    <text evidence="2 9">Belongs to the methyltransferase superfamily. RsmD family.</text>
</comment>
<evidence type="ECO:0000256" key="6">
    <source>
        <dbReference type="ARBA" id="ARBA00022679"/>
    </source>
</evidence>
<reference evidence="11 12" key="1">
    <citation type="submission" date="2024-03" db="EMBL/GenBank/DDBJ databases">
        <title>Pseudoalteromonas qingdaonensis sp. nov., isolated from the intestines of marine benthic organisms.</title>
        <authorList>
            <person name="Lin X."/>
            <person name="Fang S."/>
            <person name="Hu X."/>
        </authorList>
    </citation>
    <scope>NUCLEOTIDE SEQUENCE [LARGE SCALE GENOMIC DNA]</scope>
    <source>
        <strain evidence="11 12">YIC-827</strain>
    </source>
</reference>
<dbReference type="GO" id="GO:0052913">
    <property type="term" value="F:16S rRNA (guanine(966)-N(2))-methyltransferase activity"/>
    <property type="evidence" value="ECO:0007669"/>
    <property type="project" value="UniProtKB-EC"/>
</dbReference>
<dbReference type="PROSITE" id="PS00092">
    <property type="entry name" value="N6_MTASE"/>
    <property type="match status" value="1"/>
</dbReference>
<evidence type="ECO:0000256" key="9">
    <source>
        <dbReference type="PIRNR" id="PIRNR004553"/>
    </source>
</evidence>
<dbReference type="RefSeq" id="WP_342675840.1">
    <property type="nucleotide sequence ID" value="NZ_JBCGCU010000001.1"/>
</dbReference>
<evidence type="ECO:0000256" key="1">
    <source>
        <dbReference type="ARBA" id="ARBA00002649"/>
    </source>
</evidence>
<dbReference type="EC" id="2.1.1.171" evidence="3 9"/>
<keyword evidence="6 9" id="KW-0808">Transferase</keyword>
<evidence type="ECO:0000256" key="8">
    <source>
        <dbReference type="ARBA" id="ARBA00048326"/>
    </source>
</evidence>
<evidence type="ECO:0000256" key="2">
    <source>
        <dbReference type="ARBA" id="ARBA00005269"/>
    </source>
</evidence>
<evidence type="ECO:0000256" key="4">
    <source>
        <dbReference type="ARBA" id="ARBA00013682"/>
    </source>
</evidence>
<dbReference type="NCBIfam" id="TIGR00095">
    <property type="entry name" value="16S rRNA (guanine(966)-N(2))-methyltransferase RsmD"/>
    <property type="match status" value="1"/>
</dbReference>
<dbReference type="Proteomes" id="UP001447008">
    <property type="component" value="Unassembled WGS sequence"/>
</dbReference>
<evidence type="ECO:0000313" key="12">
    <source>
        <dbReference type="Proteomes" id="UP001447008"/>
    </source>
</evidence>
<evidence type="ECO:0000256" key="10">
    <source>
        <dbReference type="SAM" id="MobiDB-lite"/>
    </source>
</evidence>
<evidence type="ECO:0000256" key="7">
    <source>
        <dbReference type="ARBA" id="ARBA00022691"/>
    </source>
</evidence>
<evidence type="ECO:0000313" key="11">
    <source>
        <dbReference type="EMBL" id="MEM0514020.1"/>
    </source>
</evidence>
<dbReference type="InterPro" id="IPR004398">
    <property type="entry name" value="RNA_MeTrfase_RsmD"/>
</dbReference>
<protein>
    <recommendedName>
        <fullName evidence="4 9">Ribosomal RNA small subunit methyltransferase D</fullName>
        <ecNumber evidence="3 9">2.1.1.171</ecNumber>
    </recommendedName>
</protein>
<dbReference type="Pfam" id="PF03602">
    <property type="entry name" value="Cons_hypoth95"/>
    <property type="match status" value="1"/>
</dbReference>
<sequence length="203" mass="22766">MIGRRKTVRNSPKNHSGAGQIRIIGGQHRGRKLPVHDVIGLRPTTDRLKETIFNWLMMDVRDAHVLDCFAGAGSLSFEALSRFACDATLLELDAKAAKQLQENAQLLKLANVEIVRGDAMAFLQRPASSQFDLVFVDPPFHCNLSTPCCAALEEQNWLSDQALIYVEVESDNQDFCAPANWQLLKEKQAGQVWCRLYQRVTQA</sequence>
<evidence type="ECO:0000256" key="5">
    <source>
        <dbReference type="ARBA" id="ARBA00022603"/>
    </source>
</evidence>
<gene>
    <name evidence="11" type="primary">rsmD</name>
    <name evidence="11" type="ORF">WCN91_00965</name>
</gene>
<proteinExistence type="inferred from homology"/>
<comment type="function">
    <text evidence="1 9">Specifically methylates the guanine in position 966 of 16S rRNA in the assembled 30S particle.</text>
</comment>
<dbReference type="Gene3D" id="3.40.50.150">
    <property type="entry name" value="Vaccinia Virus protein VP39"/>
    <property type="match status" value="1"/>
</dbReference>
<dbReference type="InterPro" id="IPR029063">
    <property type="entry name" value="SAM-dependent_MTases_sf"/>
</dbReference>
<dbReference type="PIRSF" id="PIRSF004553">
    <property type="entry name" value="CHP00095"/>
    <property type="match status" value="1"/>
</dbReference>
<keyword evidence="5 9" id="KW-0489">Methyltransferase</keyword>
<dbReference type="PANTHER" id="PTHR43542">
    <property type="entry name" value="METHYLTRANSFERASE"/>
    <property type="match status" value="1"/>
</dbReference>
<dbReference type="SUPFAM" id="SSF53335">
    <property type="entry name" value="S-adenosyl-L-methionine-dependent methyltransferases"/>
    <property type="match status" value="1"/>
</dbReference>
<dbReference type="PANTHER" id="PTHR43542:SF1">
    <property type="entry name" value="METHYLTRANSFERASE"/>
    <property type="match status" value="1"/>
</dbReference>
<dbReference type="InterPro" id="IPR002052">
    <property type="entry name" value="DNA_methylase_N6_adenine_CS"/>
</dbReference>
<evidence type="ECO:0000256" key="3">
    <source>
        <dbReference type="ARBA" id="ARBA00012141"/>
    </source>
</evidence>
<feature type="region of interest" description="Disordered" evidence="10">
    <location>
        <begin position="1"/>
        <end position="20"/>
    </location>
</feature>
<dbReference type="EMBL" id="JBCGCU010000001">
    <property type="protein sequence ID" value="MEM0514020.1"/>
    <property type="molecule type" value="Genomic_DNA"/>
</dbReference>
<comment type="caution">
    <text evidence="11">The sequence shown here is derived from an EMBL/GenBank/DDBJ whole genome shotgun (WGS) entry which is preliminary data.</text>
</comment>
<organism evidence="11 12">
    <name type="scientific">Pseudoalteromonas qingdaonensis</name>
    <dbReference type="NCBI Taxonomy" id="3131913"/>
    <lineage>
        <taxon>Bacteria</taxon>
        <taxon>Pseudomonadati</taxon>
        <taxon>Pseudomonadota</taxon>
        <taxon>Gammaproteobacteria</taxon>
        <taxon>Alteromonadales</taxon>
        <taxon>Pseudoalteromonadaceae</taxon>
        <taxon>Pseudoalteromonas</taxon>
    </lineage>
</organism>
<keyword evidence="9" id="KW-0698">rRNA processing</keyword>
<comment type="catalytic activity">
    <reaction evidence="8 9">
        <text>guanosine(966) in 16S rRNA + S-adenosyl-L-methionine = N(2)-methylguanosine(966) in 16S rRNA + S-adenosyl-L-homocysteine + H(+)</text>
        <dbReference type="Rhea" id="RHEA:23548"/>
        <dbReference type="Rhea" id="RHEA-COMP:10211"/>
        <dbReference type="Rhea" id="RHEA-COMP:10212"/>
        <dbReference type="ChEBI" id="CHEBI:15378"/>
        <dbReference type="ChEBI" id="CHEBI:57856"/>
        <dbReference type="ChEBI" id="CHEBI:59789"/>
        <dbReference type="ChEBI" id="CHEBI:74269"/>
        <dbReference type="ChEBI" id="CHEBI:74481"/>
        <dbReference type="EC" id="2.1.1.171"/>
    </reaction>
</comment>
<accession>A0ABU9MRS9</accession>
<keyword evidence="7 9" id="KW-0949">S-adenosyl-L-methionine</keyword>
<name>A0ABU9MRS9_9GAMM</name>